<feature type="domain" description="Soluble ligand binding" evidence="4">
    <location>
        <begin position="149"/>
        <end position="197"/>
    </location>
</feature>
<dbReference type="PANTHER" id="PTHR33619:SF3">
    <property type="entry name" value="POLYSACCHARIDE EXPORT PROTEIN GFCE-RELATED"/>
    <property type="match status" value="1"/>
</dbReference>
<protein>
    <submittedName>
        <fullName evidence="5">Polysaccharide biosynthesis/export family protein</fullName>
    </submittedName>
</protein>
<dbReference type="KEGG" id="cmav:ABHF33_09925"/>
<feature type="domain" description="Polysaccharide export protein N-terminal" evidence="3">
    <location>
        <begin position="70"/>
        <end position="143"/>
    </location>
</feature>
<feature type="signal peptide" evidence="2">
    <location>
        <begin position="1"/>
        <end position="39"/>
    </location>
</feature>
<dbReference type="InterPro" id="IPR019554">
    <property type="entry name" value="Soluble_ligand-bd"/>
</dbReference>
<evidence type="ECO:0000256" key="2">
    <source>
        <dbReference type="SAM" id="SignalP"/>
    </source>
</evidence>
<accession>A0AAU7F721</accession>
<dbReference type="InterPro" id="IPR003715">
    <property type="entry name" value="Poly_export_N"/>
</dbReference>
<name>A0AAU7F721_9NEIS</name>
<reference evidence="5" key="1">
    <citation type="submission" date="2024-05" db="EMBL/GenBank/DDBJ databases">
        <authorList>
            <person name="Yang L."/>
            <person name="Pan L."/>
        </authorList>
    </citation>
    <scope>NUCLEOTIDE SEQUENCE</scope>
    <source>
        <strain evidence="5">FCG-7</strain>
    </source>
</reference>
<evidence type="ECO:0000313" key="5">
    <source>
        <dbReference type="EMBL" id="XBL99387.1"/>
    </source>
</evidence>
<evidence type="ECO:0000256" key="1">
    <source>
        <dbReference type="ARBA" id="ARBA00022729"/>
    </source>
</evidence>
<dbReference type="AlphaFoldDB" id="A0AAU7F721"/>
<dbReference type="Pfam" id="PF02563">
    <property type="entry name" value="Poly_export"/>
    <property type="match status" value="1"/>
</dbReference>
<dbReference type="PANTHER" id="PTHR33619">
    <property type="entry name" value="POLYSACCHARIDE EXPORT PROTEIN GFCE-RELATED"/>
    <property type="match status" value="1"/>
</dbReference>
<feature type="chain" id="PRO_5043672137" evidence="2">
    <location>
        <begin position="40"/>
        <end position="222"/>
    </location>
</feature>
<sequence>MLKSIWLFHPKQSAKCRPMRLLSAIVAAGLLGLFAPAHASIFDSPSPTPEPATATADHLSSAPVRSISLSNYKLGAGDVVTIRVFGEDELSRERVRLTDAGTLQYPVIGEIVIKGMTTGDLQRLITEGLRGKYLVNPRVAVLIDEYRPYYINGMVYNAGGFPFQPGLTVLKAIALAGGFKERASKDKIFVIRADDPTQQQQKVDLTSPIYPGDIITVQDSFF</sequence>
<evidence type="ECO:0000259" key="4">
    <source>
        <dbReference type="Pfam" id="PF10531"/>
    </source>
</evidence>
<dbReference type="Gene3D" id="3.30.1950.10">
    <property type="entry name" value="wza like domain"/>
    <property type="match status" value="1"/>
</dbReference>
<gene>
    <name evidence="5" type="ORF">ABHF33_09925</name>
</gene>
<organism evidence="5">
    <name type="scientific">Chitinibacter mangrovi</name>
    <dbReference type="NCBI Taxonomy" id="3153927"/>
    <lineage>
        <taxon>Bacteria</taxon>
        <taxon>Pseudomonadati</taxon>
        <taxon>Pseudomonadota</taxon>
        <taxon>Betaproteobacteria</taxon>
        <taxon>Neisseriales</taxon>
        <taxon>Chitinibacteraceae</taxon>
        <taxon>Chitinibacter</taxon>
    </lineage>
</organism>
<dbReference type="Gene3D" id="3.10.560.10">
    <property type="entry name" value="Outer membrane lipoprotein wza domain like"/>
    <property type="match status" value="1"/>
</dbReference>
<evidence type="ECO:0000259" key="3">
    <source>
        <dbReference type="Pfam" id="PF02563"/>
    </source>
</evidence>
<keyword evidence="1 2" id="KW-0732">Signal</keyword>
<dbReference type="RefSeq" id="WP_348943816.1">
    <property type="nucleotide sequence ID" value="NZ_CP157355.1"/>
</dbReference>
<proteinExistence type="predicted"/>
<dbReference type="EMBL" id="CP157355">
    <property type="protein sequence ID" value="XBL99387.1"/>
    <property type="molecule type" value="Genomic_DNA"/>
</dbReference>
<dbReference type="InterPro" id="IPR049712">
    <property type="entry name" value="Poly_export"/>
</dbReference>
<dbReference type="GO" id="GO:0015159">
    <property type="term" value="F:polysaccharide transmembrane transporter activity"/>
    <property type="evidence" value="ECO:0007669"/>
    <property type="project" value="InterPro"/>
</dbReference>
<dbReference type="Pfam" id="PF10531">
    <property type="entry name" value="SLBB"/>
    <property type="match status" value="1"/>
</dbReference>